<dbReference type="AlphaFoldDB" id="A0A4Z1SM15"/>
<dbReference type="Proteomes" id="UP000315496">
    <property type="component" value="Chromosome 4"/>
</dbReference>
<protein>
    <submittedName>
        <fullName evidence="2">Uncharacterized protein</fullName>
    </submittedName>
</protein>
<feature type="coiled-coil region" evidence="1">
    <location>
        <begin position="17"/>
        <end position="51"/>
    </location>
</feature>
<keyword evidence="3" id="KW-1185">Reference proteome</keyword>
<evidence type="ECO:0000313" key="3">
    <source>
        <dbReference type="Proteomes" id="UP000315496"/>
    </source>
</evidence>
<evidence type="ECO:0000313" key="2">
    <source>
        <dbReference type="EMBL" id="TNJ26716.1"/>
    </source>
</evidence>
<accession>A0A4Z1SM15</accession>
<name>A0A4Z1SM15_GIAMU</name>
<comment type="caution">
    <text evidence="2">The sequence shown here is derived from an EMBL/GenBank/DDBJ whole genome shotgun (WGS) entry which is preliminary data.</text>
</comment>
<dbReference type="EMBL" id="VDLU01000004">
    <property type="protein sequence ID" value="TNJ26716.1"/>
    <property type="molecule type" value="Genomic_DNA"/>
</dbReference>
<dbReference type="VEuPathDB" id="GiardiaDB:GMRT_11707"/>
<reference evidence="2 3" key="1">
    <citation type="submission" date="2019-05" db="EMBL/GenBank/DDBJ databases">
        <title>The compact genome of Giardia muris reveals important steps in the evolution of intestinal protozoan parasites.</title>
        <authorList>
            <person name="Xu F."/>
            <person name="Jimenez-Gonzalez A."/>
            <person name="Einarsson E."/>
            <person name="Astvaldsson A."/>
            <person name="Peirasmaki D."/>
            <person name="Eckmann L."/>
            <person name="Andersson J.O."/>
            <person name="Svard S.G."/>
            <person name="Jerlstrom-Hultqvist J."/>
        </authorList>
    </citation>
    <scope>NUCLEOTIDE SEQUENCE [LARGE SCALE GENOMIC DNA]</scope>
    <source>
        <strain evidence="2 3">Roberts-Thomson</strain>
    </source>
</reference>
<dbReference type="OrthoDB" id="10265751at2759"/>
<feature type="coiled-coil region" evidence="1">
    <location>
        <begin position="206"/>
        <end position="240"/>
    </location>
</feature>
<sequence>MNFESGARDGVEWRALRELHEAREASLAEDLARLRAELVHERTLVQQMQQNREAELRDQTGKELQLQSALAAAQLRSEQLAAIVHDMRTELTEARTERADLMKRLDAAREEYFTLQRMGAASRARVTELEEQLTRVKAKHEEELGRLRQAMLGASSIVAQTRGGGTTDPGYDAVVSTLLDVYEVNVGKAGVQPYSINDHDLLLGRIATLARELEETKLDARRLRDERELLETRLTRLQQTQREAYKGSGVIAPSVTALMNEVEEKERLLCEQETRLLEARAATRAAEERLEARDREVRSLKAALRDMAGTLRQVDEVRATVRELIREERSRGGPR</sequence>
<feature type="coiled-coil region" evidence="1">
    <location>
        <begin position="84"/>
        <end position="150"/>
    </location>
</feature>
<evidence type="ECO:0000256" key="1">
    <source>
        <dbReference type="SAM" id="Coils"/>
    </source>
</evidence>
<keyword evidence="1" id="KW-0175">Coiled coil</keyword>
<gene>
    <name evidence="2" type="ORF">GMRT_11707</name>
</gene>
<proteinExistence type="predicted"/>
<organism evidence="2 3">
    <name type="scientific">Giardia muris</name>
    <dbReference type="NCBI Taxonomy" id="5742"/>
    <lineage>
        <taxon>Eukaryota</taxon>
        <taxon>Metamonada</taxon>
        <taxon>Diplomonadida</taxon>
        <taxon>Hexamitidae</taxon>
        <taxon>Giardiinae</taxon>
        <taxon>Giardia</taxon>
    </lineage>
</organism>